<name>A0A382VR01_9ZZZZ</name>
<dbReference type="AlphaFoldDB" id="A0A382VR01"/>
<dbReference type="GO" id="GO:0042597">
    <property type="term" value="C:periplasmic space"/>
    <property type="evidence" value="ECO:0007669"/>
    <property type="project" value="InterPro"/>
</dbReference>
<evidence type="ECO:0000256" key="1">
    <source>
        <dbReference type="SAM" id="MobiDB-lite"/>
    </source>
</evidence>
<dbReference type="InterPro" id="IPR007195">
    <property type="entry name" value="TolB_N"/>
</dbReference>
<dbReference type="Pfam" id="PF04052">
    <property type="entry name" value="TolB_N"/>
    <property type="match status" value="1"/>
</dbReference>
<feature type="region of interest" description="Disordered" evidence="1">
    <location>
        <begin position="187"/>
        <end position="213"/>
    </location>
</feature>
<dbReference type="GO" id="GO:0015031">
    <property type="term" value="P:protein transport"/>
    <property type="evidence" value="ECO:0007669"/>
    <property type="project" value="InterPro"/>
</dbReference>
<evidence type="ECO:0000259" key="2">
    <source>
        <dbReference type="Pfam" id="PF04052"/>
    </source>
</evidence>
<reference evidence="3" key="1">
    <citation type="submission" date="2018-05" db="EMBL/GenBank/DDBJ databases">
        <authorList>
            <person name="Lanie J.A."/>
            <person name="Ng W.-L."/>
            <person name="Kazmierczak K.M."/>
            <person name="Andrzejewski T.M."/>
            <person name="Davidsen T.M."/>
            <person name="Wayne K.J."/>
            <person name="Tettelin H."/>
            <person name="Glass J.I."/>
            <person name="Rusch D."/>
            <person name="Podicherti R."/>
            <person name="Tsui H.-C.T."/>
            <person name="Winkler M.E."/>
        </authorList>
    </citation>
    <scope>NUCLEOTIDE SEQUENCE</scope>
</reference>
<feature type="domain" description="TolB N-terminal" evidence="2">
    <location>
        <begin position="16"/>
        <end position="109"/>
    </location>
</feature>
<proteinExistence type="predicted"/>
<protein>
    <recommendedName>
        <fullName evidence="2">TolB N-terminal domain-containing protein</fullName>
    </recommendedName>
</protein>
<feature type="non-terminal residue" evidence="3">
    <location>
        <position position="269"/>
    </location>
</feature>
<gene>
    <name evidence="3" type="ORF">METZ01_LOCUS401870</name>
</gene>
<dbReference type="EMBL" id="UINC01153995">
    <property type="protein sequence ID" value="SVD49016.1"/>
    <property type="molecule type" value="Genomic_DNA"/>
</dbReference>
<dbReference type="Gene3D" id="3.40.50.10070">
    <property type="entry name" value="TolB, N-terminal domain"/>
    <property type="match status" value="1"/>
</dbReference>
<sequence>MFVVCVSVAVAAPAGGQPAQPLIAIEPFSNLSARVEDDWLARGLAETISADLEQAGTRSVITASAGTEESTIATLQRRGRELGADWFVTGTFQRNVQSFRVTARLTELSVGATTESVVVDGTSEDMFALQDRVVAGLLAKGMPFGSSAPPITQGNGIVETERAAVEEPVRPSVSTVVSEPVDQRVQAPDDFVPSSVGPDRNRTDDTLPGLSDEAFGILQGRPRVRPMRTDSPPTIDGRLDDPVWRSATMLSQFVQQAPLDGAPATEETE</sequence>
<accession>A0A382VR01</accession>
<evidence type="ECO:0000313" key="3">
    <source>
        <dbReference type="EMBL" id="SVD49016.1"/>
    </source>
</evidence>
<dbReference type="SUPFAM" id="SSF49344">
    <property type="entry name" value="CBD9-like"/>
    <property type="match status" value="1"/>
</dbReference>
<organism evidence="3">
    <name type="scientific">marine metagenome</name>
    <dbReference type="NCBI Taxonomy" id="408172"/>
    <lineage>
        <taxon>unclassified sequences</taxon>
        <taxon>metagenomes</taxon>
        <taxon>ecological metagenomes</taxon>
    </lineage>
</organism>